<feature type="compositionally biased region" description="Basic and acidic residues" evidence="1">
    <location>
        <begin position="99"/>
        <end position="110"/>
    </location>
</feature>
<feature type="region of interest" description="Disordered" evidence="1">
    <location>
        <begin position="1"/>
        <end position="24"/>
    </location>
</feature>
<name>A0A9N7V6W1_PLEPL</name>
<proteinExistence type="predicted"/>
<reference evidence="2" key="1">
    <citation type="submission" date="2020-03" db="EMBL/GenBank/DDBJ databases">
        <authorList>
            <person name="Weist P."/>
        </authorList>
    </citation>
    <scope>NUCLEOTIDE SEQUENCE</scope>
</reference>
<evidence type="ECO:0000313" key="2">
    <source>
        <dbReference type="EMBL" id="CAB1446838.1"/>
    </source>
</evidence>
<dbReference type="EMBL" id="CADEAL010003927">
    <property type="protein sequence ID" value="CAB1446838.1"/>
    <property type="molecule type" value="Genomic_DNA"/>
</dbReference>
<protein>
    <submittedName>
        <fullName evidence="2">Uncharacterized protein</fullName>
    </submittedName>
</protein>
<organism evidence="2 3">
    <name type="scientific">Pleuronectes platessa</name>
    <name type="common">European plaice</name>
    <dbReference type="NCBI Taxonomy" id="8262"/>
    <lineage>
        <taxon>Eukaryota</taxon>
        <taxon>Metazoa</taxon>
        <taxon>Chordata</taxon>
        <taxon>Craniata</taxon>
        <taxon>Vertebrata</taxon>
        <taxon>Euteleostomi</taxon>
        <taxon>Actinopterygii</taxon>
        <taxon>Neopterygii</taxon>
        <taxon>Teleostei</taxon>
        <taxon>Neoteleostei</taxon>
        <taxon>Acanthomorphata</taxon>
        <taxon>Carangaria</taxon>
        <taxon>Pleuronectiformes</taxon>
        <taxon>Pleuronectoidei</taxon>
        <taxon>Pleuronectidae</taxon>
        <taxon>Pleuronectes</taxon>
    </lineage>
</organism>
<evidence type="ECO:0000313" key="3">
    <source>
        <dbReference type="Proteomes" id="UP001153269"/>
    </source>
</evidence>
<gene>
    <name evidence="2" type="ORF">PLEPLA_LOCUS34558</name>
</gene>
<feature type="region of interest" description="Disordered" evidence="1">
    <location>
        <begin position="184"/>
        <end position="209"/>
    </location>
</feature>
<accession>A0A9N7V6W1</accession>
<keyword evidence="3" id="KW-1185">Reference proteome</keyword>
<dbReference type="Proteomes" id="UP001153269">
    <property type="component" value="Unassembled WGS sequence"/>
</dbReference>
<comment type="caution">
    <text evidence="2">The sequence shown here is derived from an EMBL/GenBank/DDBJ whole genome shotgun (WGS) entry which is preliminary data.</text>
</comment>
<feature type="compositionally biased region" description="Polar residues" evidence="1">
    <location>
        <begin position="83"/>
        <end position="95"/>
    </location>
</feature>
<sequence length="292" mass="31794">MGERNPGAENGGEEEEEEVRETPKASIVTRQFQGIPPVRGALHHGVLDCDWLGSREMPRMVDNAVNSLAPVVSLALSQPAAPTRQTAGLTPNLAQSPRVLEDRGVSEAQKRRGSKHRRPLAERAVSSVTESRIPCISDPHLAAWIKPGSVLIDSDSGRGRATACDKLMDDVTLMHHCVISASASPPAPPFNHSHSPPQGRMQDKSRPPTSLIAPPALEVFGPDTPTPTDDNTYDWAKMDACVPPSYSVDNSTYTILRLQLGAVAQCHNSRVLFPKHSKPSLSYRFHFSPWIL</sequence>
<evidence type="ECO:0000256" key="1">
    <source>
        <dbReference type="SAM" id="MobiDB-lite"/>
    </source>
</evidence>
<feature type="region of interest" description="Disordered" evidence="1">
    <location>
        <begin position="82"/>
        <end position="126"/>
    </location>
</feature>
<feature type="compositionally biased region" description="Low complexity" evidence="1">
    <location>
        <begin position="184"/>
        <end position="197"/>
    </location>
</feature>
<dbReference type="AlphaFoldDB" id="A0A9N7V6W1"/>